<dbReference type="EMBL" id="GBXM01021346">
    <property type="protein sequence ID" value="JAH87231.1"/>
    <property type="molecule type" value="Transcribed_RNA"/>
</dbReference>
<proteinExistence type="predicted"/>
<sequence>MTGKSQVCSIWVGSETGILKGKWIVCIFGLTRFYLPNCCY</sequence>
<reference evidence="1" key="2">
    <citation type="journal article" date="2015" name="Fish Shellfish Immunol.">
        <title>Early steps in the European eel (Anguilla anguilla)-Vibrio vulnificus interaction in the gills: Role of the RtxA13 toxin.</title>
        <authorList>
            <person name="Callol A."/>
            <person name="Pajuelo D."/>
            <person name="Ebbesson L."/>
            <person name="Teles M."/>
            <person name="MacKenzie S."/>
            <person name="Amaro C."/>
        </authorList>
    </citation>
    <scope>NUCLEOTIDE SEQUENCE</scope>
</reference>
<name>A0A0E9WAC6_ANGAN</name>
<accession>A0A0E9WAC6</accession>
<evidence type="ECO:0000313" key="1">
    <source>
        <dbReference type="EMBL" id="JAH87231.1"/>
    </source>
</evidence>
<organism evidence="1">
    <name type="scientific">Anguilla anguilla</name>
    <name type="common">European freshwater eel</name>
    <name type="synonym">Muraena anguilla</name>
    <dbReference type="NCBI Taxonomy" id="7936"/>
    <lineage>
        <taxon>Eukaryota</taxon>
        <taxon>Metazoa</taxon>
        <taxon>Chordata</taxon>
        <taxon>Craniata</taxon>
        <taxon>Vertebrata</taxon>
        <taxon>Euteleostomi</taxon>
        <taxon>Actinopterygii</taxon>
        <taxon>Neopterygii</taxon>
        <taxon>Teleostei</taxon>
        <taxon>Anguilliformes</taxon>
        <taxon>Anguillidae</taxon>
        <taxon>Anguilla</taxon>
    </lineage>
</organism>
<dbReference type="AlphaFoldDB" id="A0A0E9WAC6"/>
<reference evidence="1" key="1">
    <citation type="submission" date="2014-11" db="EMBL/GenBank/DDBJ databases">
        <authorList>
            <person name="Amaro Gonzalez C."/>
        </authorList>
    </citation>
    <scope>NUCLEOTIDE SEQUENCE</scope>
</reference>
<protein>
    <submittedName>
        <fullName evidence="1">Uncharacterized protein</fullName>
    </submittedName>
</protein>